<gene>
    <name evidence="1" type="ORF">CDAR_116171</name>
</gene>
<protein>
    <recommendedName>
        <fullName evidence="3">Transposase</fullName>
    </recommendedName>
</protein>
<reference evidence="1 2" key="1">
    <citation type="submission" date="2021-06" db="EMBL/GenBank/DDBJ databases">
        <title>Caerostris darwini draft genome.</title>
        <authorList>
            <person name="Kono N."/>
            <person name="Arakawa K."/>
        </authorList>
    </citation>
    <scope>NUCLEOTIDE SEQUENCE [LARGE SCALE GENOMIC DNA]</scope>
</reference>
<proteinExistence type="predicted"/>
<evidence type="ECO:0008006" key="3">
    <source>
        <dbReference type="Google" id="ProtNLM"/>
    </source>
</evidence>
<comment type="caution">
    <text evidence="1">The sequence shown here is derived from an EMBL/GenBank/DDBJ whole genome shotgun (WGS) entry which is preliminary data.</text>
</comment>
<organism evidence="1 2">
    <name type="scientific">Caerostris darwini</name>
    <dbReference type="NCBI Taxonomy" id="1538125"/>
    <lineage>
        <taxon>Eukaryota</taxon>
        <taxon>Metazoa</taxon>
        <taxon>Ecdysozoa</taxon>
        <taxon>Arthropoda</taxon>
        <taxon>Chelicerata</taxon>
        <taxon>Arachnida</taxon>
        <taxon>Araneae</taxon>
        <taxon>Araneomorphae</taxon>
        <taxon>Entelegynae</taxon>
        <taxon>Araneoidea</taxon>
        <taxon>Araneidae</taxon>
        <taxon>Caerostris</taxon>
    </lineage>
</organism>
<keyword evidence="2" id="KW-1185">Reference proteome</keyword>
<evidence type="ECO:0000313" key="1">
    <source>
        <dbReference type="EMBL" id="GIY33577.1"/>
    </source>
</evidence>
<sequence length="92" mass="10573">MSLADDNANVDKTFLGRLRGDLFGLKNTGFLRLLFASINIHLPESAREECSVWPVVQEICEVKQQISRFLFMLRKGFQSIEKAFRSLKILNI</sequence>
<dbReference type="AlphaFoldDB" id="A0AAV4SJA2"/>
<dbReference type="EMBL" id="BPLQ01007952">
    <property type="protein sequence ID" value="GIY33577.1"/>
    <property type="molecule type" value="Genomic_DNA"/>
</dbReference>
<dbReference type="Proteomes" id="UP001054837">
    <property type="component" value="Unassembled WGS sequence"/>
</dbReference>
<name>A0AAV4SJA2_9ARAC</name>
<accession>A0AAV4SJA2</accession>
<evidence type="ECO:0000313" key="2">
    <source>
        <dbReference type="Proteomes" id="UP001054837"/>
    </source>
</evidence>